<dbReference type="InterPro" id="IPR052189">
    <property type="entry name" value="L-asp_N-monooxygenase_NS-form"/>
</dbReference>
<dbReference type="PANTHER" id="PTHR40254:SF1">
    <property type="entry name" value="BLR0577 PROTEIN"/>
    <property type="match status" value="1"/>
</dbReference>
<name>A0A6I4IFU4_9FLAO</name>
<dbReference type="Pfam" id="PF13454">
    <property type="entry name" value="NAD_binding_9"/>
    <property type="match status" value="1"/>
</dbReference>
<reference evidence="3" key="1">
    <citation type="submission" date="2019-05" db="EMBL/GenBank/DDBJ databases">
        <title>Flavobacterium profundi sp. nov., isolated from a deep-sea seamount.</title>
        <authorList>
            <person name="Zhang D.-C."/>
        </authorList>
    </citation>
    <scope>NUCLEOTIDE SEQUENCE [LARGE SCALE GENOMIC DNA]</scope>
    <source>
        <strain evidence="3">TP390</strain>
    </source>
</reference>
<accession>A0A6I4IFU4</accession>
<evidence type="ECO:0000259" key="1">
    <source>
        <dbReference type="Pfam" id="PF13454"/>
    </source>
</evidence>
<dbReference type="Proteomes" id="UP000431264">
    <property type="component" value="Unassembled WGS sequence"/>
</dbReference>
<dbReference type="AlphaFoldDB" id="A0A6I4IFU4"/>
<protein>
    <recommendedName>
        <fullName evidence="1">FAD-dependent urate hydroxylase HpyO/Asp monooxygenase CreE-like FAD/NAD(P)-binding domain-containing protein</fullName>
    </recommendedName>
</protein>
<dbReference type="EMBL" id="WQLW01000002">
    <property type="protein sequence ID" value="MVO08488.1"/>
    <property type="molecule type" value="Genomic_DNA"/>
</dbReference>
<evidence type="ECO:0000313" key="3">
    <source>
        <dbReference type="Proteomes" id="UP000431264"/>
    </source>
</evidence>
<keyword evidence="3" id="KW-1185">Reference proteome</keyword>
<dbReference type="InterPro" id="IPR038732">
    <property type="entry name" value="HpyO/CreE_NAD-binding"/>
</dbReference>
<dbReference type="PANTHER" id="PTHR40254">
    <property type="entry name" value="BLR0577 PROTEIN"/>
    <property type="match status" value="1"/>
</dbReference>
<feature type="domain" description="FAD-dependent urate hydroxylase HpyO/Asp monooxygenase CreE-like FAD/NAD(P)-binding" evidence="1">
    <location>
        <begin position="2"/>
        <end position="167"/>
    </location>
</feature>
<dbReference type="SUPFAM" id="SSF51905">
    <property type="entry name" value="FAD/NAD(P)-binding domain"/>
    <property type="match status" value="1"/>
</dbReference>
<dbReference type="InterPro" id="IPR036188">
    <property type="entry name" value="FAD/NAD-bd_sf"/>
</dbReference>
<sequence>MAIIGSGATSIYLLKHLLDKMSVLKKEMYSISIFEKNTILGMGMPYNPITTDLYNLSNISSEELPDLEVTFEDWLKKQSVTFLKKMEIEKDKISKSEVYNRLALGQYLQSQYQSIIQNIKDFGIQCIEYPNTEIIDITYNNTTKFVSLHSTTQLYEFDKVIIATGHQWEDDDQEKNGFYASPWPIHKILPQQGTFHNFTIGTLGASLSAFDVVSSLSRRHGKFVTDSKGNYTYQPYKGTDNFKMVMHAAHGWLPHLQYEQEKPIREIYRHFDRKALYNALDEDGFLTLSSYFTNFCVPALSKAFQKDNLTQLSKKITNVDYTFKDFVTDMADKHEYDNPFEGMREEMKQASVSITKNKPIHWKEVIDDLMYALNFHAELLPAEDHIFFRKEIMPFLMNVIAAMPLPSAKILLALYDANKIEIVPGYVNILENKDFTTIEVTHKDTQTIHLYQMFINCSGQRAISVDDYPFPTLVKEGYITPPQIPFKKDASAMELTSEEKEKIIKKGNTSLYELPGITINSSYCLVNANGDTIEAIQDISFAHSSGLRPYSYGLQACSATSEIVVANWVASFQNKKLPSGDLKEVSKIYEKDPQL</sequence>
<organism evidence="2 3">
    <name type="scientific">Flavobacterium profundi</name>
    <dbReference type="NCBI Taxonomy" id="1774945"/>
    <lineage>
        <taxon>Bacteria</taxon>
        <taxon>Pseudomonadati</taxon>
        <taxon>Bacteroidota</taxon>
        <taxon>Flavobacteriia</taxon>
        <taxon>Flavobacteriales</taxon>
        <taxon>Flavobacteriaceae</taxon>
        <taxon>Flavobacterium</taxon>
    </lineage>
</organism>
<evidence type="ECO:0000313" key="2">
    <source>
        <dbReference type="EMBL" id="MVO08488.1"/>
    </source>
</evidence>
<proteinExistence type="predicted"/>
<gene>
    <name evidence="2" type="ORF">GOQ30_04835</name>
</gene>
<comment type="caution">
    <text evidence="2">The sequence shown here is derived from an EMBL/GenBank/DDBJ whole genome shotgun (WGS) entry which is preliminary data.</text>
</comment>